<dbReference type="Pfam" id="PF00345">
    <property type="entry name" value="PapD_N"/>
    <property type="match status" value="1"/>
</dbReference>
<evidence type="ECO:0000256" key="3">
    <source>
        <dbReference type="ARBA" id="ARBA00022729"/>
    </source>
</evidence>
<accession>A0A0F4SU17</accession>
<evidence type="ECO:0000256" key="4">
    <source>
        <dbReference type="ARBA" id="ARBA00022764"/>
    </source>
</evidence>
<evidence type="ECO:0000259" key="8">
    <source>
        <dbReference type="Pfam" id="PF02753"/>
    </source>
</evidence>
<dbReference type="EMBL" id="LACC01000051">
    <property type="protein sequence ID" value="KJZ35250.1"/>
    <property type="molecule type" value="Genomic_DNA"/>
</dbReference>
<dbReference type="PANTHER" id="PTHR30251">
    <property type="entry name" value="PILUS ASSEMBLY CHAPERONE"/>
    <property type="match status" value="1"/>
</dbReference>
<feature type="signal peptide" evidence="6">
    <location>
        <begin position="1"/>
        <end position="33"/>
    </location>
</feature>
<dbReference type="GO" id="GO:0071555">
    <property type="term" value="P:cell wall organization"/>
    <property type="evidence" value="ECO:0007669"/>
    <property type="project" value="InterPro"/>
</dbReference>
<dbReference type="GO" id="GO:0030288">
    <property type="term" value="C:outer membrane-bounded periplasmic space"/>
    <property type="evidence" value="ECO:0007669"/>
    <property type="project" value="InterPro"/>
</dbReference>
<dbReference type="PATRIC" id="fig|294.132.peg.5229"/>
<evidence type="ECO:0000313" key="9">
    <source>
        <dbReference type="EMBL" id="KJZ35250.1"/>
    </source>
</evidence>
<feature type="domain" description="Pili assembly chaperone N-terminal" evidence="7">
    <location>
        <begin position="35"/>
        <end position="151"/>
    </location>
</feature>
<reference evidence="9 10" key="1">
    <citation type="submission" date="2015-03" db="EMBL/GenBank/DDBJ databases">
        <title>Comparative genomics of Pseudomonas insights into diversity of traits involved in vanlence and defense.</title>
        <authorList>
            <person name="Qin Y."/>
        </authorList>
    </citation>
    <scope>NUCLEOTIDE SEQUENCE [LARGE SCALE GENOMIC DNA]</scope>
    <source>
        <strain evidence="9 10">C8</strain>
    </source>
</reference>
<dbReference type="InterPro" id="IPR001829">
    <property type="entry name" value="Pili_assmbl_chaperone_bac"/>
</dbReference>
<protein>
    <submittedName>
        <fullName evidence="9">Pilus assembly protein</fullName>
    </submittedName>
</protein>
<dbReference type="PANTHER" id="PTHR30251:SF2">
    <property type="entry name" value="FIMBRIAL CHAPERONE YADV-RELATED"/>
    <property type="match status" value="1"/>
</dbReference>
<comment type="subcellular location">
    <subcellularLocation>
        <location evidence="1">Periplasm</location>
    </subcellularLocation>
</comment>
<dbReference type="InterPro" id="IPR036316">
    <property type="entry name" value="Pili_assmbl_chap_C_dom_sf"/>
</dbReference>
<keyword evidence="3 6" id="KW-0732">Signal</keyword>
<gene>
    <name evidence="9" type="ORF">VC35_27325</name>
</gene>
<dbReference type="InterPro" id="IPR016147">
    <property type="entry name" value="Pili_assmbl_chaperone_N"/>
</dbReference>
<comment type="similarity">
    <text evidence="2">Belongs to the periplasmic pilus chaperone family.</text>
</comment>
<dbReference type="SUPFAM" id="SSF49354">
    <property type="entry name" value="PapD-like"/>
    <property type="match status" value="1"/>
</dbReference>
<dbReference type="OrthoDB" id="9131059at2"/>
<name>A0A0F4SU17_PSEFL</name>
<dbReference type="PRINTS" id="PR00969">
    <property type="entry name" value="CHAPERONPILI"/>
</dbReference>
<dbReference type="InterPro" id="IPR013783">
    <property type="entry name" value="Ig-like_fold"/>
</dbReference>
<keyword evidence="5" id="KW-0143">Chaperone</keyword>
<dbReference type="InterPro" id="IPR050643">
    <property type="entry name" value="Periplasmic_pilus_chap"/>
</dbReference>
<evidence type="ECO:0000256" key="6">
    <source>
        <dbReference type="SAM" id="SignalP"/>
    </source>
</evidence>
<evidence type="ECO:0000256" key="2">
    <source>
        <dbReference type="ARBA" id="ARBA00007399"/>
    </source>
</evidence>
<sequence length="251" mass="27457">MFGLIKQAAASRPALGVCMSAIMLATSIPAAQAALTLSGTRVVFESNKRNTSLIVANPSKRIYAVQTWVNTAADDATTAVPFMPSPPLFRLNPGKEQQVQINGLPNDLPTDRESLFYFNVQEIPQANPEAGNVLNIALRTRIKLFYRPSQLKDNPMARLKDLQWSIRRADGKTQLEVFNPTPFHVTFARLAVKGNDHSQLVEKAEMVAPLSRQTFVLSGTVPSKGLQVEFSAINDFGGNSAQLNLPVQITP</sequence>
<keyword evidence="4" id="KW-0574">Periplasm</keyword>
<evidence type="ECO:0000259" key="7">
    <source>
        <dbReference type="Pfam" id="PF00345"/>
    </source>
</evidence>
<dbReference type="Gene3D" id="2.60.40.10">
    <property type="entry name" value="Immunoglobulins"/>
    <property type="match status" value="2"/>
</dbReference>
<dbReference type="AlphaFoldDB" id="A0A0F4SU17"/>
<dbReference type="Pfam" id="PF02753">
    <property type="entry name" value="PapD_C"/>
    <property type="match status" value="1"/>
</dbReference>
<evidence type="ECO:0000256" key="1">
    <source>
        <dbReference type="ARBA" id="ARBA00004418"/>
    </source>
</evidence>
<dbReference type="Proteomes" id="UP000033588">
    <property type="component" value="Unassembled WGS sequence"/>
</dbReference>
<comment type="caution">
    <text evidence="9">The sequence shown here is derived from an EMBL/GenBank/DDBJ whole genome shotgun (WGS) entry which is preliminary data.</text>
</comment>
<evidence type="ECO:0000313" key="10">
    <source>
        <dbReference type="Proteomes" id="UP000033588"/>
    </source>
</evidence>
<evidence type="ECO:0000256" key="5">
    <source>
        <dbReference type="ARBA" id="ARBA00023186"/>
    </source>
</evidence>
<dbReference type="RefSeq" id="WP_046043802.1">
    <property type="nucleotide sequence ID" value="NZ_LACC01000051.1"/>
</dbReference>
<proteinExistence type="inferred from homology"/>
<feature type="domain" description="Pili assembly chaperone C-terminal" evidence="8">
    <location>
        <begin position="178"/>
        <end position="240"/>
    </location>
</feature>
<dbReference type="InterPro" id="IPR016148">
    <property type="entry name" value="Pili_assmbl_chaperone_C"/>
</dbReference>
<dbReference type="SUPFAM" id="SSF49584">
    <property type="entry name" value="Periplasmic chaperone C-domain"/>
    <property type="match status" value="1"/>
</dbReference>
<organism evidence="9 10">
    <name type="scientific">Pseudomonas fluorescens</name>
    <dbReference type="NCBI Taxonomy" id="294"/>
    <lineage>
        <taxon>Bacteria</taxon>
        <taxon>Pseudomonadati</taxon>
        <taxon>Pseudomonadota</taxon>
        <taxon>Gammaproteobacteria</taxon>
        <taxon>Pseudomonadales</taxon>
        <taxon>Pseudomonadaceae</taxon>
        <taxon>Pseudomonas</taxon>
    </lineage>
</organism>
<feature type="chain" id="PRO_5002478290" evidence="6">
    <location>
        <begin position="34"/>
        <end position="251"/>
    </location>
</feature>
<dbReference type="InterPro" id="IPR008962">
    <property type="entry name" value="PapD-like_sf"/>
</dbReference>